<gene>
    <name evidence="3" type="ORF">M409DRAFT_26779</name>
</gene>
<evidence type="ECO:0000256" key="2">
    <source>
        <dbReference type="SAM" id="Phobius"/>
    </source>
</evidence>
<name>A0A6A6CBS7_ZASCE</name>
<keyword evidence="2" id="KW-1133">Transmembrane helix</keyword>
<dbReference type="Proteomes" id="UP000799537">
    <property type="component" value="Unassembled WGS sequence"/>
</dbReference>
<organism evidence="3 4">
    <name type="scientific">Zasmidium cellare ATCC 36951</name>
    <dbReference type="NCBI Taxonomy" id="1080233"/>
    <lineage>
        <taxon>Eukaryota</taxon>
        <taxon>Fungi</taxon>
        <taxon>Dikarya</taxon>
        <taxon>Ascomycota</taxon>
        <taxon>Pezizomycotina</taxon>
        <taxon>Dothideomycetes</taxon>
        <taxon>Dothideomycetidae</taxon>
        <taxon>Mycosphaerellales</taxon>
        <taxon>Mycosphaerellaceae</taxon>
        <taxon>Zasmidium</taxon>
    </lineage>
</organism>
<proteinExistence type="predicted"/>
<dbReference type="EMBL" id="ML993611">
    <property type="protein sequence ID" value="KAF2162926.1"/>
    <property type="molecule type" value="Genomic_DNA"/>
</dbReference>
<dbReference type="RefSeq" id="XP_033663815.1">
    <property type="nucleotide sequence ID" value="XM_033808264.1"/>
</dbReference>
<protein>
    <submittedName>
        <fullName evidence="3">Uncharacterized protein</fullName>
    </submittedName>
</protein>
<evidence type="ECO:0000256" key="1">
    <source>
        <dbReference type="SAM" id="MobiDB-lite"/>
    </source>
</evidence>
<keyword evidence="2" id="KW-0812">Transmembrane</keyword>
<feature type="transmembrane region" description="Helical" evidence="2">
    <location>
        <begin position="173"/>
        <end position="198"/>
    </location>
</feature>
<evidence type="ECO:0000313" key="3">
    <source>
        <dbReference type="EMBL" id="KAF2162926.1"/>
    </source>
</evidence>
<accession>A0A6A6CBS7</accession>
<keyword evidence="2" id="KW-0472">Membrane</keyword>
<sequence length="244" mass="25415">MTSLITAFTPAPSCFAPTYTVAPSGNDTVANLTAIRGYATECMPSPPQATGYPTIHAVNCFPGYHQVAGSLGRDESSTYGTCCPSGMTIHSTASQMCSSITGYNSVTVVNATQTSAVHANFLVAPAMVMAWNSQDLVGLTASRSVEVIPSPTGQSVETGADHLPKADTVRYKVVLAICVAIGCLVGIGLVAALIAFVLARRRQRMAAAAAAKDMPPAYEARSSESSEELPGYLAGAREEKFDVK</sequence>
<reference evidence="3" key="1">
    <citation type="journal article" date="2020" name="Stud. Mycol.">
        <title>101 Dothideomycetes genomes: a test case for predicting lifestyles and emergence of pathogens.</title>
        <authorList>
            <person name="Haridas S."/>
            <person name="Albert R."/>
            <person name="Binder M."/>
            <person name="Bloem J."/>
            <person name="Labutti K."/>
            <person name="Salamov A."/>
            <person name="Andreopoulos B."/>
            <person name="Baker S."/>
            <person name="Barry K."/>
            <person name="Bills G."/>
            <person name="Bluhm B."/>
            <person name="Cannon C."/>
            <person name="Castanera R."/>
            <person name="Culley D."/>
            <person name="Daum C."/>
            <person name="Ezra D."/>
            <person name="Gonzalez J."/>
            <person name="Henrissat B."/>
            <person name="Kuo A."/>
            <person name="Liang C."/>
            <person name="Lipzen A."/>
            <person name="Lutzoni F."/>
            <person name="Magnuson J."/>
            <person name="Mondo S."/>
            <person name="Nolan M."/>
            <person name="Ohm R."/>
            <person name="Pangilinan J."/>
            <person name="Park H.-J."/>
            <person name="Ramirez L."/>
            <person name="Alfaro M."/>
            <person name="Sun H."/>
            <person name="Tritt A."/>
            <person name="Yoshinaga Y."/>
            <person name="Zwiers L.-H."/>
            <person name="Turgeon B."/>
            <person name="Goodwin S."/>
            <person name="Spatafora J."/>
            <person name="Crous P."/>
            <person name="Grigoriev I."/>
        </authorList>
    </citation>
    <scope>NUCLEOTIDE SEQUENCE</scope>
    <source>
        <strain evidence="3">ATCC 36951</strain>
    </source>
</reference>
<dbReference type="OrthoDB" id="4770059at2759"/>
<dbReference type="AlphaFoldDB" id="A0A6A6CBS7"/>
<dbReference type="GeneID" id="54561536"/>
<feature type="region of interest" description="Disordered" evidence="1">
    <location>
        <begin position="214"/>
        <end position="244"/>
    </location>
</feature>
<keyword evidence="4" id="KW-1185">Reference proteome</keyword>
<evidence type="ECO:0000313" key="4">
    <source>
        <dbReference type="Proteomes" id="UP000799537"/>
    </source>
</evidence>